<reference evidence="9 10" key="1">
    <citation type="submission" date="2021-04" db="EMBL/GenBank/DDBJ databases">
        <authorList>
            <person name="De Guttry C."/>
            <person name="Zahm M."/>
            <person name="Klopp C."/>
            <person name="Cabau C."/>
            <person name="Louis A."/>
            <person name="Berthelot C."/>
            <person name="Parey E."/>
            <person name="Roest Crollius H."/>
            <person name="Montfort J."/>
            <person name="Robinson-Rechavi M."/>
            <person name="Bucao C."/>
            <person name="Bouchez O."/>
            <person name="Gislard M."/>
            <person name="Lluch J."/>
            <person name="Milhes M."/>
            <person name="Lampietro C."/>
            <person name="Lopez Roques C."/>
            <person name="Donnadieu C."/>
            <person name="Braasch I."/>
            <person name="Desvignes T."/>
            <person name="Postlethwait J."/>
            <person name="Bobe J."/>
            <person name="Wedekind C."/>
            <person name="Guiguen Y."/>
        </authorList>
    </citation>
    <scope>NUCLEOTIDE SEQUENCE [LARGE SCALE GENOMIC DNA]</scope>
    <source>
        <strain evidence="9">Cs_M1</strain>
        <tissue evidence="9">Blood</tissue>
    </source>
</reference>
<organism evidence="9 10">
    <name type="scientific">Coregonus suidteri</name>
    <dbReference type="NCBI Taxonomy" id="861788"/>
    <lineage>
        <taxon>Eukaryota</taxon>
        <taxon>Metazoa</taxon>
        <taxon>Chordata</taxon>
        <taxon>Craniata</taxon>
        <taxon>Vertebrata</taxon>
        <taxon>Euteleostomi</taxon>
        <taxon>Actinopterygii</taxon>
        <taxon>Neopterygii</taxon>
        <taxon>Teleostei</taxon>
        <taxon>Protacanthopterygii</taxon>
        <taxon>Salmoniformes</taxon>
        <taxon>Salmonidae</taxon>
        <taxon>Coregoninae</taxon>
        <taxon>Coregonus</taxon>
    </lineage>
</organism>
<dbReference type="Pfam" id="PF00241">
    <property type="entry name" value="Cofilin_ADF"/>
    <property type="match status" value="1"/>
</dbReference>
<evidence type="ECO:0000256" key="1">
    <source>
        <dbReference type="ARBA" id="ARBA00004245"/>
    </source>
</evidence>
<dbReference type="GO" id="GO:0010976">
    <property type="term" value="P:positive regulation of neuron projection development"/>
    <property type="evidence" value="ECO:0007669"/>
    <property type="project" value="TreeGrafter"/>
</dbReference>
<dbReference type="GO" id="GO:0051015">
    <property type="term" value="F:actin filament binding"/>
    <property type="evidence" value="ECO:0007669"/>
    <property type="project" value="TreeGrafter"/>
</dbReference>
<dbReference type="InterPro" id="IPR028458">
    <property type="entry name" value="Twinfilin"/>
</dbReference>
<name>A0AAN8KH75_9TELE</name>
<dbReference type="PANTHER" id="PTHR13759:SF8">
    <property type="entry name" value="TWINFILIN-1"/>
    <property type="match status" value="1"/>
</dbReference>
<gene>
    <name evidence="9" type="ORF">J4Q44_G00369810</name>
</gene>
<dbReference type="Gene3D" id="3.40.20.10">
    <property type="entry name" value="Severin"/>
    <property type="match status" value="1"/>
</dbReference>
<sequence length="158" mass="17890">MSHQTGIQAAEEVKDIFAKARNGAYRLLKVVIEMETLVLGGTKHASKKWDQEYDAYVLPLLQDDMPSYLLYRLDSTNNQGYEWIFLAWSPDRSPVRQKMLYAATRATLKKEFGGGHIKDEIFGTVEDDVSLSGYRKYLIAQAAPQPLTAAEEELSRSN</sequence>
<keyword evidence="5" id="KW-0009">Actin-binding</keyword>
<evidence type="ECO:0000256" key="5">
    <source>
        <dbReference type="ARBA" id="ARBA00023203"/>
    </source>
</evidence>
<evidence type="ECO:0000313" key="10">
    <source>
        <dbReference type="Proteomes" id="UP001356427"/>
    </source>
</evidence>
<evidence type="ECO:0000256" key="2">
    <source>
        <dbReference type="ARBA" id="ARBA00009557"/>
    </source>
</evidence>
<evidence type="ECO:0000256" key="3">
    <source>
        <dbReference type="ARBA" id="ARBA00022490"/>
    </source>
</evidence>
<keyword evidence="10" id="KW-1185">Reference proteome</keyword>
<dbReference type="InterPro" id="IPR029006">
    <property type="entry name" value="ADF-H/Gelsolin-like_dom_sf"/>
</dbReference>
<keyword evidence="6" id="KW-0206">Cytoskeleton</keyword>
<dbReference type="EMBL" id="JAGTTL010000038">
    <property type="protein sequence ID" value="KAK6292397.1"/>
    <property type="molecule type" value="Genomic_DNA"/>
</dbReference>
<dbReference type="Proteomes" id="UP001356427">
    <property type="component" value="Unassembled WGS sequence"/>
</dbReference>
<keyword evidence="3" id="KW-0963">Cytoplasm</keyword>
<dbReference type="PROSITE" id="PS51263">
    <property type="entry name" value="ADF_H"/>
    <property type="match status" value="1"/>
</dbReference>
<keyword evidence="4" id="KW-0677">Repeat</keyword>
<evidence type="ECO:0000256" key="6">
    <source>
        <dbReference type="ARBA" id="ARBA00023212"/>
    </source>
</evidence>
<accession>A0AAN8KH75</accession>
<dbReference type="GO" id="GO:0005884">
    <property type="term" value="C:actin filament"/>
    <property type="evidence" value="ECO:0007669"/>
    <property type="project" value="TreeGrafter"/>
</dbReference>
<comment type="similarity">
    <text evidence="2">Belongs to the actin-binding proteins ADF family. Twinfilin subfamily.</text>
</comment>
<dbReference type="InterPro" id="IPR002108">
    <property type="entry name" value="ADF-H"/>
</dbReference>
<evidence type="ECO:0000313" key="9">
    <source>
        <dbReference type="EMBL" id="KAK6292397.1"/>
    </source>
</evidence>
<evidence type="ECO:0000256" key="4">
    <source>
        <dbReference type="ARBA" id="ARBA00022737"/>
    </source>
</evidence>
<dbReference type="GO" id="GO:0010591">
    <property type="term" value="P:regulation of lamellipodium assembly"/>
    <property type="evidence" value="ECO:0007669"/>
    <property type="project" value="TreeGrafter"/>
</dbReference>
<dbReference type="FunFam" id="3.40.20.10:FF:000012">
    <property type="entry name" value="Twinfilin-1 isoform 1"/>
    <property type="match status" value="1"/>
</dbReference>
<feature type="domain" description="ADF-H" evidence="8">
    <location>
        <begin position="1"/>
        <end position="139"/>
    </location>
</feature>
<dbReference type="AlphaFoldDB" id="A0AAN8KH75"/>
<dbReference type="GO" id="GO:0051016">
    <property type="term" value="P:barbed-end actin filament capping"/>
    <property type="evidence" value="ECO:0007669"/>
    <property type="project" value="TreeGrafter"/>
</dbReference>
<dbReference type="GO" id="GO:0030016">
    <property type="term" value="C:myofibril"/>
    <property type="evidence" value="ECO:0007669"/>
    <property type="project" value="TreeGrafter"/>
</dbReference>
<dbReference type="SMART" id="SM00102">
    <property type="entry name" value="ADF"/>
    <property type="match status" value="1"/>
</dbReference>
<evidence type="ECO:0000256" key="7">
    <source>
        <dbReference type="ARBA" id="ARBA00040325"/>
    </source>
</evidence>
<dbReference type="GO" id="GO:0030042">
    <property type="term" value="P:actin filament depolymerization"/>
    <property type="evidence" value="ECO:0007669"/>
    <property type="project" value="TreeGrafter"/>
</dbReference>
<dbReference type="GO" id="GO:0003785">
    <property type="term" value="F:actin monomer binding"/>
    <property type="evidence" value="ECO:0007669"/>
    <property type="project" value="TreeGrafter"/>
</dbReference>
<dbReference type="PANTHER" id="PTHR13759">
    <property type="entry name" value="TWINFILIN"/>
    <property type="match status" value="1"/>
</dbReference>
<comment type="caution">
    <text evidence="9">The sequence shown here is derived from an EMBL/GenBank/DDBJ whole genome shotgun (WGS) entry which is preliminary data.</text>
</comment>
<comment type="subcellular location">
    <subcellularLocation>
        <location evidence="1">Cytoplasm</location>
        <location evidence="1">Cytoskeleton</location>
    </subcellularLocation>
</comment>
<protein>
    <recommendedName>
        <fullName evidence="7">Twinfilin-1</fullName>
    </recommendedName>
</protein>
<dbReference type="CDD" id="cd11285">
    <property type="entry name" value="ADF_Twf-N_like"/>
    <property type="match status" value="1"/>
</dbReference>
<evidence type="ECO:0000259" key="8">
    <source>
        <dbReference type="PROSITE" id="PS51263"/>
    </source>
</evidence>
<dbReference type="SUPFAM" id="SSF55753">
    <property type="entry name" value="Actin depolymerizing proteins"/>
    <property type="match status" value="1"/>
</dbReference>
<proteinExistence type="inferred from homology"/>